<dbReference type="SUPFAM" id="SSF52047">
    <property type="entry name" value="RNI-like"/>
    <property type="match status" value="1"/>
</dbReference>
<dbReference type="EMBL" id="JAACJO010000039">
    <property type="protein sequence ID" value="KAF5345828.1"/>
    <property type="molecule type" value="Genomic_DNA"/>
</dbReference>
<organism evidence="2 3">
    <name type="scientific">Leucocoprinus leucothites</name>
    <dbReference type="NCBI Taxonomy" id="201217"/>
    <lineage>
        <taxon>Eukaryota</taxon>
        <taxon>Fungi</taxon>
        <taxon>Dikarya</taxon>
        <taxon>Basidiomycota</taxon>
        <taxon>Agaricomycotina</taxon>
        <taxon>Agaricomycetes</taxon>
        <taxon>Agaricomycetidae</taxon>
        <taxon>Agaricales</taxon>
        <taxon>Agaricineae</taxon>
        <taxon>Agaricaceae</taxon>
        <taxon>Leucocoprinus</taxon>
    </lineage>
</organism>
<name>A0A8H5CQM9_9AGAR</name>
<gene>
    <name evidence="2" type="ORF">D9756_010891</name>
</gene>
<evidence type="ECO:0000313" key="2">
    <source>
        <dbReference type="EMBL" id="KAF5345828.1"/>
    </source>
</evidence>
<comment type="caution">
    <text evidence="2">The sequence shown here is derived from an EMBL/GenBank/DDBJ whole genome shotgun (WGS) entry which is preliminary data.</text>
</comment>
<evidence type="ECO:0000259" key="1">
    <source>
        <dbReference type="Pfam" id="PF12937"/>
    </source>
</evidence>
<accession>A0A8H5CQM9</accession>
<proteinExistence type="predicted"/>
<feature type="domain" description="F-box" evidence="1">
    <location>
        <begin position="88"/>
        <end position="133"/>
    </location>
</feature>
<sequence>MVSKKNRGARQKGLLKAPLPQLFQHTNARITDEEYQLILSSISRVQDEITRLTEVDAAEGPSQATYRRRQACEDFVQTHQKLLHWTRRVPLELLADIFTWCTEDNTRIPWNVSQVCRQWRAIALRTPQLWRKVPPFWNNGDLTAERRLLTFLSDDYLLRSGEESIIFSWRPPLALVHRAYPIFWDHVERWGDVHFFIQPYHAQLQARFIDIEGRLPLLYALKLTSCFIGPTDIPISLKSFKSAPRLRYMQVNDFSSLFVSPAGQLLHNWPWKQVTHFDVLFLQAESLNFETLSGFRHVTYAKLDWRSWPPTMPQADPLPAAFQSCKYLHLHLPGTDSYNFLRIILFPVLEDLFIYYNRHPVQDGWFIDELTRFIQRHSAHMRSLHWHRVAEYNSLPPIYQSIPVETMLFDHLNHLPSLRLTLPSRHLLQHILKSLGTDGTFMPKLRKLHITVDAQFFKDYEVQWITEALKNALGQRELDEICLRISRKSTDQARVPPWEIVFKLDGWERRLKEDYLKQAELEIENQVNKIWPPSSPTMGPPAQTHKINEVTFQMASLRRALLQFLHSRILVGISHRGAVHDSPAQKEATIQRWVRMFLEQTSDRRWTVVGDQALLYVPPNSPLRKQDFRWVLGVSDYDPYEQDFLDDEQVPGLNPAWKLNYGKL</sequence>
<dbReference type="OrthoDB" id="3365698at2759"/>
<dbReference type="AlphaFoldDB" id="A0A8H5CQM9"/>
<keyword evidence="3" id="KW-1185">Reference proteome</keyword>
<dbReference type="Gene3D" id="1.20.1280.50">
    <property type="match status" value="1"/>
</dbReference>
<dbReference type="Pfam" id="PF12937">
    <property type="entry name" value="F-box-like"/>
    <property type="match status" value="1"/>
</dbReference>
<protein>
    <recommendedName>
        <fullName evidence="1">F-box domain-containing protein</fullName>
    </recommendedName>
</protein>
<dbReference type="Proteomes" id="UP000559027">
    <property type="component" value="Unassembled WGS sequence"/>
</dbReference>
<dbReference type="InterPro" id="IPR001810">
    <property type="entry name" value="F-box_dom"/>
</dbReference>
<reference evidence="2 3" key="1">
    <citation type="journal article" date="2020" name="ISME J.">
        <title>Uncovering the hidden diversity of litter-decomposition mechanisms in mushroom-forming fungi.</title>
        <authorList>
            <person name="Floudas D."/>
            <person name="Bentzer J."/>
            <person name="Ahren D."/>
            <person name="Johansson T."/>
            <person name="Persson P."/>
            <person name="Tunlid A."/>
        </authorList>
    </citation>
    <scope>NUCLEOTIDE SEQUENCE [LARGE SCALE GENOMIC DNA]</scope>
    <source>
        <strain evidence="2 3">CBS 146.42</strain>
    </source>
</reference>
<evidence type="ECO:0000313" key="3">
    <source>
        <dbReference type="Proteomes" id="UP000559027"/>
    </source>
</evidence>